<evidence type="ECO:0000313" key="12">
    <source>
        <dbReference type="EMBL" id="CAY71272.1"/>
    </source>
</evidence>
<dbReference type="GeneID" id="8201135"/>
<dbReference type="EMBL" id="FN392322">
    <property type="protein sequence ID" value="CAY71272.1"/>
    <property type="molecule type" value="Genomic_DNA"/>
</dbReference>
<dbReference type="Gene3D" id="2.70.98.10">
    <property type="match status" value="1"/>
</dbReference>
<gene>
    <name evidence="12" type="ordered locus">PAS_chr4_0044</name>
</gene>
<dbReference type="SUPFAM" id="SSF49785">
    <property type="entry name" value="Galactose-binding domain-like"/>
    <property type="match status" value="1"/>
</dbReference>
<protein>
    <recommendedName>
        <fullName evidence="4">rhamnogalacturonan endolyase</fullName>
        <ecNumber evidence="4">4.2.2.23</ecNumber>
    </recommendedName>
</protein>
<dbReference type="HOGENOM" id="CLU_021767_1_0_1"/>
<dbReference type="InterPro" id="IPR013784">
    <property type="entry name" value="Carb-bd-like_fold"/>
</dbReference>
<keyword evidence="9" id="KW-0624">Polysaccharide degradation</keyword>
<dbReference type="CDD" id="cd10320">
    <property type="entry name" value="RGL4_N"/>
    <property type="match status" value="1"/>
</dbReference>
<dbReference type="AlphaFoldDB" id="C4R6P7"/>
<reference evidence="12 13" key="1">
    <citation type="journal article" date="2009" name="Nat. Biotechnol.">
        <title>Genome sequence of the recombinant protein production host Pichia pastoris.</title>
        <authorList>
            <person name="De Schutter K."/>
            <person name="Lin Y.C."/>
            <person name="Tiels P."/>
            <person name="Van Hecke A."/>
            <person name="Glinka S."/>
            <person name="Weber-Lehmann J."/>
            <person name="Rouze P."/>
            <person name="Van de Peer Y."/>
            <person name="Callewaert N."/>
        </authorList>
    </citation>
    <scope>NUCLEOTIDE SEQUENCE [LARGE SCALE GENOMIC DNA]</scope>
    <source>
        <strain evidence="13">GS115 / ATCC 20864</strain>
    </source>
</reference>
<comment type="subcellular location">
    <subcellularLocation>
        <location evidence="2">Secreted</location>
    </subcellularLocation>
</comment>
<keyword evidence="6 10" id="KW-0732">Signal</keyword>
<name>C4R6P7_KOMPG</name>
<evidence type="ECO:0000256" key="5">
    <source>
        <dbReference type="ARBA" id="ARBA00022525"/>
    </source>
</evidence>
<dbReference type="OMA" id="WHGFMWD"/>
<dbReference type="Gene3D" id="2.60.120.260">
    <property type="entry name" value="Galactose-binding domain-like"/>
    <property type="match status" value="1"/>
</dbReference>
<dbReference type="STRING" id="644223.C4R6P7"/>
<organism evidence="12 13">
    <name type="scientific">Komagataella phaffii (strain GS115 / ATCC 20864)</name>
    <name type="common">Yeast</name>
    <name type="synonym">Pichia pastoris</name>
    <dbReference type="NCBI Taxonomy" id="644223"/>
    <lineage>
        <taxon>Eukaryota</taxon>
        <taxon>Fungi</taxon>
        <taxon>Dikarya</taxon>
        <taxon>Ascomycota</taxon>
        <taxon>Saccharomycotina</taxon>
        <taxon>Pichiomycetes</taxon>
        <taxon>Pichiales</taxon>
        <taxon>Pichiaceae</taxon>
        <taxon>Komagataella</taxon>
    </lineage>
</organism>
<evidence type="ECO:0000256" key="2">
    <source>
        <dbReference type="ARBA" id="ARBA00004613"/>
    </source>
</evidence>
<dbReference type="KEGG" id="ppa:PAS_chr4_0044"/>
<feature type="signal peptide" evidence="10">
    <location>
        <begin position="1"/>
        <end position="19"/>
    </location>
</feature>
<dbReference type="GO" id="GO:0005576">
    <property type="term" value="C:extracellular region"/>
    <property type="evidence" value="ECO:0007669"/>
    <property type="project" value="UniProtKB-SubCell"/>
</dbReference>
<keyword evidence="8" id="KW-0119">Carbohydrate metabolism</keyword>
<evidence type="ECO:0000256" key="8">
    <source>
        <dbReference type="ARBA" id="ARBA00023277"/>
    </source>
</evidence>
<dbReference type="InterPro" id="IPR029413">
    <property type="entry name" value="RG-lyase_II"/>
</dbReference>
<dbReference type="Pfam" id="PF14683">
    <property type="entry name" value="CBM-like"/>
    <property type="match status" value="1"/>
</dbReference>
<dbReference type="EC" id="4.2.2.23" evidence="4"/>
<dbReference type="PANTHER" id="PTHR32018:SF1">
    <property type="entry name" value="RHAMNOGALACTURONAN ENDOLYASE"/>
    <property type="match status" value="1"/>
</dbReference>
<evidence type="ECO:0000313" key="13">
    <source>
        <dbReference type="Proteomes" id="UP000000314"/>
    </source>
</evidence>
<evidence type="ECO:0000256" key="9">
    <source>
        <dbReference type="ARBA" id="ARBA00023326"/>
    </source>
</evidence>
<evidence type="ECO:0000256" key="3">
    <source>
        <dbReference type="ARBA" id="ARBA00010418"/>
    </source>
</evidence>
<feature type="chain" id="PRO_5009950912" description="rhamnogalacturonan endolyase" evidence="10">
    <location>
        <begin position="20"/>
        <end position="613"/>
    </location>
</feature>
<accession>C4R6P7</accession>
<evidence type="ECO:0000256" key="10">
    <source>
        <dbReference type="SAM" id="SignalP"/>
    </source>
</evidence>
<sequence>MLLPLNLLLLLAPTISAAALKPRDTVPRSLVDESSPFVVDLLSEKSDNSTQIVKFGNDKFSLEMGPQYGTKLLWNPYGLNSGFDNETVDLVGSAVGLYASYEGALHDLNYTSVTISDETENMIDLSFNAYEGEHHMVLFQGLDGFYSYFVNKNLPTLGEFRTLFRLNPDVYQSGHTTLKDGLLPTFPDDFKGTKTFDETWLAPDNSSYITKYDWSSRTHEEEAFGVYGTYNETGKDYGFWLVSPGRDFYVGDQTKQELMVHRESSTGDVVLLNMLHGTHFEADFVEDFPKDKMWGPYLWYFNNGDKADLLRRATKERHNWPYRWLEDKKFQSRGTVKGRLVLSNGQPASNVNLFLGNENYTMVQGAGYQYYSFTDDAGYFEIPHVRTETSYRLQAFGSFWSRYTAADKQLETFLYEKKINVHKGKTNDLGTIKWSASDEKFEELWSIGAFDRTTLGFLDGGLKYENMLIESCPSDLTYVIGEDNESDWCFGKGKKGVWTVQFEVDADDVKRDAQLYLSFAGYTGNATFVGGNSTSLAVHVNDVVLGRDRFNTNITNDKSTYRSSSYGGNWYLTSLDVPSGALTSGTNNVSFVTTNSEVNKGFLWDSLKFVWKL</sequence>
<dbReference type="GO" id="GO:0030246">
    <property type="term" value="F:carbohydrate binding"/>
    <property type="evidence" value="ECO:0007669"/>
    <property type="project" value="InterPro"/>
</dbReference>
<comment type="catalytic activity">
    <reaction evidence="1">
        <text>Endotype eliminative cleavage of L-alpha-rhamnopyranosyl-(1-&gt;4)-alpha-D-galactopyranosyluronic acid bonds of rhamnogalacturonan I domains in ramified hairy regions of pectin leaving L-rhamnopyranose at the reducing end and 4-deoxy-4,5-unsaturated D-galactopyranosyluronic acid at the non-reducing end.</text>
        <dbReference type="EC" id="4.2.2.23"/>
    </reaction>
</comment>
<evidence type="ECO:0000256" key="6">
    <source>
        <dbReference type="ARBA" id="ARBA00022729"/>
    </source>
</evidence>
<dbReference type="RefSeq" id="XP_002493451.1">
    <property type="nucleotide sequence ID" value="XM_002493406.1"/>
</dbReference>
<dbReference type="InParanoid" id="C4R6P7"/>
<dbReference type="InterPro" id="IPR051850">
    <property type="entry name" value="Polysacch_Lyase_4"/>
</dbReference>
<evidence type="ECO:0000256" key="1">
    <source>
        <dbReference type="ARBA" id="ARBA00001324"/>
    </source>
</evidence>
<dbReference type="eggNOG" id="ENOG502QQM5">
    <property type="taxonomic scope" value="Eukaryota"/>
</dbReference>
<dbReference type="SUPFAM" id="SSF74650">
    <property type="entry name" value="Galactose mutarotase-like"/>
    <property type="match status" value="1"/>
</dbReference>
<dbReference type="InterPro" id="IPR011013">
    <property type="entry name" value="Gal_mutarotase_sf_dom"/>
</dbReference>
<feature type="domain" description="Rhamnogalacturonan lyase" evidence="11">
    <location>
        <begin position="443"/>
        <end position="608"/>
    </location>
</feature>
<dbReference type="InterPro" id="IPR029411">
    <property type="entry name" value="RG-lyase_III"/>
</dbReference>
<evidence type="ECO:0000259" key="11">
    <source>
        <dbReference type="Pfam" id="PF14683"/>
    </source>
</evidence>
<dbReference type="CDD" id="cd10317">
    <property type="entry name" value="RGL4_C"/>
    <property type="match status" value="1"/>
</dbReference>
<dbReference type="GO" id="GO:0000272">
    <property type="term" value="P:polysaccharide catabolic process"/>
    <property type="evidence" value="ECO:0007669"/>
    <property type="project" value="UniProtKB-KW"/>
</dbReference>
<dbReference type="InterPro" id="IPR014718">
    <property type="entry name" value="GH-type_carb-bd"/>
</dbReference>
<keyword evidence="7" id="KW-0456">Lyase</keyword>
<dbReference type="PANTHER" id="PTHR32018">
    <property type="entry name" value="RHAMNOGALACTURONATE LYASE FAMILY PROTEIN"/>
    <property type="match status" value="1"/>
</dbReference>
<proteinExistence type="inferred from homology"/>
<dbReference type="GO" id="GO:0102210">
    <property type="term" value="F:rhamnogalacturonan endolyase activity"/>
    <property type="evidence" value="ECO:0007669"/>
    <property type="project" value="UniProtKB-EC"/>
</dbReference>
<evidence type="ECO:0000256" key="4">
    <source>
        <dbReference type="ARBA" id="ARBA00012437"/>
    </source>
</evidence>
<dbReference type="SUPFAM" id="SSF49452">
    <property type="entry name" value="Starch-binding domain-like"/>
    <property type="match status" value="1"/>
</dbReference>
<dbReference type="InterPro" id="IPR008979">
    <property type="entry name" value="Galactose-bd-like_sf"/>
</dbReference>
<keyword evidence="5" id="KW-0964">Secreted</keyword>
<keyword evidence="13" id="KW-1185">Reference proteome</keyword>
<dbReference type="CAZy" id="PL4">
    <property type="family name" value="Polysaccharide Lyase Family 4"/>
</dbReference>
<evidence type="ECO:0000256" key="7">
    <source>
        <dbReference type="ARBA" id="ARBA00023239"/>
    </source>
</evidence>
<dbReference type="CDD" id="cd10316">
    <property type="entry name" value="RGL4_M"/>
    <property type="match status" value="1"/>
</dbReference>
<dbReference type="Proteomes" id="UP000000314">
    <property type="component" value="Chromosome 4"/>
</dbReference>
<comment type="similarity">
    <text evidence="3">Belongs to the polysaccharide lyase 4 family.</text>
</comment>
<dbReference type="OrthoDB" id="1179585at2759"/>